<dbReference type="Gene3D" id="3.40.50.720">
    <property type="entry name" value="NAD(P)-binding Rossmann-like Domain"/>
    <property type="match status" value="1"/>
</dbReference>
<dbReference type="InterPro" id="IPR036291">
    <property type="entry name" value="NAD(P)-bd_dom_sf"/>
</dbReference>
<keyword evidence="3" id="KW-1185">Reference proteome</keyword>
<evidence type="ECO:0000313" key="3">
    <source>
        <dbReference type="Proteomes" id="UP000270697"/>
    </source>
</evidence>
<dbReference type="RefSeq" id="WP_093156665.1">
    <property type="nucleotide sequence ID" value="NZ_FOUP01000013.1"/>
</dbReference>
<dbReference type="PANTHER" id="PTHR43162">
    <property type="match status" value="1"/>
</dbReference>
<dbReference type="SUPFAM" id="SSF51735">
    <property type="entry name" value="NAD(P)-binding Rossmann-fold domains"/>
    <property type="match status" value="1"/>
</dbReference>
<dbReference type="PANTHER" id="PTHR43162:SF1">
    <property type="entry name" value="PRESTALK A DIFFERENTIATION PROTEIN A"/>
    <property type="match status" value="1"/>
</dbReference>
<feature type="domain" description="NmrA-like" evidence="1">
    <location>
        <begin position="4"/>
        <end position="247"/>
    </location>
</feature>
<name>A0ABX9TKA4_9PSEU</name>
<dbReference type="InterPro" id="IPR008030">
    <property type="entry name" value="NmrA-like"/>
</dbReference>
<accession>A0ABX9TKA4</accession>
<dbReference type="InterPro" id="IPR051604">
    <property type="entry name" value="Ergot_Alk_Oxidoreductase"/>
</dbReference>
<sequence>MTGRTILVLGATGKTGRRVVARLRAAGEQVRAASRSADVRFDWADRSSWLAALSGATAVYLVVPEEVEPVAPFVELAVEAGVERFVVLSGRGADTYGDSAFGRSMIAAERAVRDSGADWTIMRPNNFNQNFDEDLFHAPVVAGRLALPIGDVPEPFVDAADVADVAAALLTEDGHAGQVYELSGPRALTFATAVESIATASGREVRFVELTSPEYLAELVAGGVPGEAAHALTAMFDLLRRGTLAEPTDGVQRVLGRAPRDFDSYVAAAAAAGAWA</sequence>
<gene>
    <name evidence="2" type="ORF">ATL45_5909</name>
</gene>
<protein>
    <submittedName>
        <fullName evidence="2">Uncharacterized protein YbjT (DUF2867 family)</fullName>
    </submittedName>
</protein>
<dbReference type="Proteomes" id="UP000270697">
    <property type="component" value="Unassembled WGS sequence"/>
</dbReference>
<proteinExistence type="predicted"/>
<dbReference type="Pfam" id="PF05368">
    <property type="entry name" value="NmrA"/>
    <property type="match status" value="1"/>
</dbReference>
<evidence type="ECO:0000259" key="1">
    <source>
        <dbReference type="Pfam" id="PF05368"/>
    </source>
</evidence>
<reference evidence="2 3" key="1">
    <citation type="submission" date="2018-10" db="EMBL/GenBank/DDBJ databases">
        <title>Sequencing the genomes of 1000 actinobacteria strains.</title>
        <authorList>
            <person name="Klenk H.-P."/>
        </authorList>
    </citation>
    <scope>NUCLEOTIDE SEQUENCE [LARGE SCALE GENOMIC DNA]</scope>
    <source>
        <strain evidence="2 3">DSM 45119</strain>
    </source>
</reference>
<comment type="caution">
    <text evidence="2">The sequence shown here is derived from an EMBL/GenBank/DDBJ whole genome shotgun (WGS) entry which is preliminary data.</text>
</comment>
<organism evidence="2 3">
    <name type="scientific">Saccharopolyspora antimicrobica</name>
    <dbReference type="NCBI Taxonomy" id="455193"/>
    <lineage>
        <taxon>Bacteria</taxon>
        <taxon>Bacillati</taxon>
        <taxon>Actinomycetota</taxon>
        <taxon>Actinomycetes</taxon>
        <taxon>Pseudonocardiales</taxon>
        <taxon>Pseudonocardiaceae</taxon>
        <taxon>Saccharopolyspora</taxon>
    </lineage>
</organism>
<dbReference type="EMBL" id="RBXX01000002">
    <property type="protein sequence ID" value="RKT87490.1"/>
    <property type="molecule type" value="Genomic_DNA"/>
</dbReference>
<dbReference type="Gene3D" id="3.90.25.10">
    <property type="entry name" value="UDP-galactose 4-epimerase, domain 1"/>
    <property type="match status" value="1"/>
</dbReference>
<evidence type="ECO:0000313" key="2">
    <source>
        <dbReference type="EMBL" id="RKT87490.1"/>
    </source>
</evidence>